<sequence length="326" mass="35765">MEYSAVFLKARAITFSLISLISFLWVVVLCVDIFIQWNALGASEKSFLSVMLLSNTLTLVLLLVLLILPFRPWLDGARLMLLLITHIGIASGFVLWNSKFTCPTKTADQEGVCRLLNMYILIANWVIPALLVGYALGLGLMIYRRRKIMAASPDLESNKFRKSQQSILPMMKAGDIRHASLSTSTPHLSIVSQQRRESSNSLSNLHPPPMVKVKHSSIAPHISIIGQPHRGSTSATYPSSISPPQLSVGNLGVPNTPMPHTSFPGRRSGSASVNPSVSGQRRGSVYPSISDQRRGSGSPQQSLVESKRSSSAKGRLSKPLPNWMYY</sequence>
<keyword evidence="2" id="KW-0812">Transmembrane</keyword>
<protein>
    <submittedName>
        <fullName evidence="3">Uncharacterized protein</fullName>
    </submittedName>
</protein>
<keyword evidence="2" id="KW-1133">Transmembrane helix</keyword>
<name>A0A9P5PUY1_9AGAR</name>
<organism evidence="3 4">
    <name type="scientific">Rhodocollybia butyracea</name>
    <dbReference type="NCBI Taxonomy" id="206335"/>
    <lineage>
        <taxon>Eukaryota</taxon>
        <taxon>Fungi</taxon>
        <taxon>Dikarya</taxon>
        <taxon>Basidiomycota</taxon>
        <taxon>Agaricomycotina</taxon>
        <taxon>Agaricomycetes</taxon>
        <taxon>Agaricomycetidae</taxon>
        <taxon>Agaricales</taxon>
        <taxon>Marasmiineae</taxon>
        <taxon>Omphalotaceae</taxon>
        <taxon>Rhodocollybia</taxon>
    </lineage>
</organism>
<dbReference type="AlphaFoldDB" id="A0A9P5PUY1"/>
<gene>
    <name evidence="3" type="ORF">BDP27DRAFT_1324733</name>
</gene>
<proteinExistence type="predicted"/>
<dbReference type="OrthoDB" id="3065653at2759"/>
<comment type="caution">
    <text evidence="3">The sequence shown here is derived from an EMBL/GenBank/DDBJ whole genome shotgun (WGS) entry which is preliminary data.</text>
</comment>
<feature type="transmembrane region" description="Helical" evidence="2">
    <location>
        <begin position="12"/>
        <end position="35"/>
    </location>
</feature>
<dbReference type="EMBL" id="JADNRY010000046">
    <property type="protein sequence ID" value="KAF9069866.1"/>
    <property type="molecule type" value="Genomic_DNA"/>
</dbReference>
<accession>A0A9P5PUY1</accession>
<keyword evidence="4" id="KW-1185">Reference proteome</keyword>
<feature type="transmembrane region" description="Helical" evidence="2">
    <location>
        <begin position="80"/>
        <end position="98"/>
    </location>
</feature>
<evidence type="ECO:0000313" key="4">
    <source>
        <dbReference type="Proteomes" id="UP000772434"/>
    </source>
</evidence>
<evidence type="ECO:0000256" key="1">
    <source>
        <dbReference type="SAM" id="MobiDB-lite"/>
    </source>
</evidence>
<feature type="region of interest" description="Disordered" evidence="1">
    <location>
        <begin position="186"/>
        <end position="212"/>
    </location>
</feature>
<reference evidence="3" key="1">
    <citation type="submission" date="2020-11" db="EMBL/GenBank/DDBJ databases">
        <authorList>
            <consortium name="DOE Joint Genome Institute"/>
            <person name="Ahrendt S."/>
            <person name="Riley R."/>
            <person name="Andreopoulos W."/>
            <person name="Labutti K."/>
            <person name="Pangilinan J."/>
            <person name="Ruiz-Duenas F.J."/>
            <person name="Barrasa J.M."/>
            <person name="Sanchez-Garcia M."/>
            <person name="Camarero S."/>
            <person name="Miyauchi S."/>
            <person name="Serrano A."/>
            <person name="Linde D."/>
            <person name="Babiker R."/>
            <person name="Drula E."/>
            <person name="Ayuso-Fernandez I."/>
            <person name="Pacheco R."/>
            <person name="Padilla G."/>
            <person name="Ferreira P."/>
            <person name="Barriuso J."/>
            <person name="Kellner H."/>
            <person name="Castanera R."/>
            <person name="Alfaro M."/>
            <person name="Ramirez L."/>
            <person name="Pisabarro A.G."/>
            <person name="Kuo A."/>
            <person name="Tritt A."/>
            <person name="Lipzen A."/>
            <person name="He G."/>
            <person name="Yan M."/>
            <person name="Ng V."/>
            <person name="Cullen D."/>
            <person name="Martin F."/>
            <person name="Rosso M.-N."/>
            <person name="Henrissat B."/>
            <person name="Hibbett D."/>
            <person name="Martinez A.T."/>
            <person name="Grigoriev I.V."/>
        </authorList>
    </citation>
    <scope>NUCLEOTIDE SEQUENCE</scope>
    <source>
        <strain evidence="3">AH 40177</strain>
    </source>
</reference>
<feature type="compositionally biased region" description="Polar residues" evidence="1">
    <location>
        <begin position="230"/>
        <end position="248"/>
    </location>
</feature>
<evidence type="ECO:0000313" key="3">
    <source>
        <dbReference type="EMBL" id="KAF9069866.1"/>
    </source>
</evidence>
<dbReference type="Proteomes" id="UP000772434">
    <property type="component" value="Unassembled WGS sequence"/>
</dbReference>
<evidence type="ECO:0000256" key="2">
    <source>
        <dbReference type="SAM" id="Phobius"/>
    </source>
</evidence>
<feature type="transmembrane region" description="Helical" evidence="2">
    <location>
        <begin position="118"/>
        <end position="143"/>
    </location>
</feature>
<keyword evidence="2" id="KW-0472">Membrane</keyword>
<feature type="transmembrane region" description="Helical" evidence="2">
    <location>
        <begin position="47"/>
        <end position="68"/>
    </location>
</feature>
<feature type="compositionally biased region" description="Polar residues" evidence="1">
    <location>
        <begin position="269"/>
        <end position="312"/>
    </location>
</feature>
<feature type="region of interest" description="Disordered" evidence="1">
    <location>
        <begin position="225"/>
        <end position="326"/>
    </location>
</feature>